<evidence type="ECO:0000313" key="9">
    <source>
        <dbReference type="EMBL" id="MBK1668115.1"/>
    </source>
</evidence>
<keyword evidence="4 5" id="KW-0234">DNA repair</keyword>
<evidence type="ECO:0000259" key="7">
    <source>
        <dbReference type="SMART" id="SM00853"/>
    </source>
</evidence>
<keyword evidence="10" id="KW-1185">Reference proteome</keyword>
<dbReference type="SUPFAM" id="SSF54211">
    <property type="entry name" value="Ribosomal protein S5 domain 2-like"/>
    <property type="match status" value="1"/>
</dbReference>
<dbReference type="NCBIfam" id="TIGR00585">
    <property type="entry name" value="mutl"/>
    <property type="match status" value="1"/>
</dbReference>
<evidence type="ECO:0000313" key="10">
    <source>
        <dbReference type="Proteomes" id="UP001296873"/>
    </source>
</evidence>
<dbReference type="InterPro" id="IPR002099">
    <property type="entry name" value="MutL/Mlh/PMS"/>
</dbReference>
<dbReference type="PANTHER" id="PTHR10073:SF12">
    <property type="entry name" value="DNA MISMATCH REPAIR PROTEIN MLH1"/>
    <property type="match status" value="1"/>
</dbReference>
<dbReference type="SUPFAM" id="SSF118116">
    <property type="entry name" value="DNA mismatch repair protein MutL"/>
    <property type="match status" value="1"/>
</dbReference>
<dbReference type="InterPro" id="IPR014721">
    <property type="entry name" value="Ribsml_uS5_D2-typ_fold_subgr"/>
</dbReference>
<evidence type="ECO:0000259" key="8">
    <source>
        <dbReference type="SMART" id="SM01340"/>
    </source>
</evidence>
<dbReference type="HAMAP" id="MF_00149">
    <property type="entry name" value="DNA_mis_repair"/>
    <property type="match status" value="1"/>
</dbReference>
<evidence type="ECO:0000256" key="5">
    <source>
        <dbReference type="HAMAP-Rule" id="MF_00149"/>
    </source>
</evidence>
<evidence type="ECO:0000256" key="4">
    <source>
        <dbReference type="ARBA" id="ARBA00023204"/>
    </source>
</evidence>
<comment type="similarity">
    <text evidence="1 5">Belongs to the DNA mismatch repair MutL/HexB family.</text>
</comment>
<dbReference type="PANTHER" id="PTHR10073">
    <property type="entry name" value="DNA MISMATCH REPAIR PROTEIN MLH, PMS, MUTL"/>
    <property type="match status" value="1"/>
</dbReference>
<dbReference type="Pfam" id="PF13589">
    <property type="entry name" value="HATPase_c_3"/>
    <property type="match status" value="1"/>
</dbReference>
<dbReference type="Gene3D" id="3.30.230.10">
    <property type="match status" value="1"/>
</dbReference>
<dbReference type="Proteomes" id="UP001296873">
    <property type="component" value="Unassembled WGS sequence"/>
</dbReference>
<dbReference type="SUPFAM" id="SSF55874">
    <property type="entry name" value="ATPase domain of HSP90 chaperone/DNA topoisomerase II/histidine kinase"/>
    <property type="match status" value="1"/>
</dbReference>
<organism evidence="9 10">
    <name type="scientific">Rhodovibrio sodomensis</name>
    <dbReference type="NCBI Taxonomy" id="1088"/>
    <lineage>
        <taxon>Bacteria</taxon>
        <taxon>Pseudomonadati</taxon>
        <taxon>Pseudomonadota</taxon>
        <taxon>Alphaproteobacteria</taxon>
        <taxon>Rhodospirillales</taxon>
        <taxon>Rhodovibrionaceae</taxon>
        <taxon>Rhodovibrio</taxon>
    </lineage>
</organism>
<dbReference type="Gene3D" id="3.30.565.10">
    <property type="entry name" value="Histidine kinase-like ATPase, C-terminal domain"/>
    <property type="match status" value="1"/>
</dbReference>
<comment type="function">
    <text evidence="5">This protein is involved in the repair of mismatches in DNA. It is required for dam-dependent methyl-directed DNA mismatch repair. May act as a 'molecular matchmaker', a protein that promotes the formation of a stable complex between two or more DNA-binding proteins in an ATP-dependent manner without itself being part of a final effector complex.</text>
</comment>
<dbReference type="InterPro" id="IPR036890">
    <property type="entry name" value="HATPase_C_sf"/>
</dbReference>
<evidence type="ECO:0000256" key="1">
    <source>
        <dbReference type="ARBA" id="ARBA00006082"/>
    </source>
</evidence>
<dbReference type="CDD" id="cd16926">
    <property type="entry name" value="HATPase_MutL-MLH-PMS-like"/>
    <property type="match status" value="1"/>
</dbReference>
<dbReference type="RefSeq" id="WP_200340286.1">
    <property type="nucleotide sequence ID" value="NZ_NRRL01000017.1"/>
</dbReference>
<dbReference type="CDD" id="cd00782">
    <property type="entry name" value="MutL_Trans"/>
    <property type="match status" value="1"/>
</dbReference>
<dbReference type="InterPro" id="IPR013507">
    <property type="entry name" value="DNA_mismatch_S5_2-like"/>
</dbReference>
<dbReference type="PROSITE" id="PS00058">
    <property type="entry name" value="DNA_MISMATCH_REPAIR_1"/>
    <property type="match status" value="1"/>
</dbReference>
<dbReference type="InterPro" id="IPR020667">
    <property type="entry name" value="DNA_mismatch_repair_MutL"/>
</dbReference>
<dbReference type="Gene3D" id="3.30.1540.20">
    <property type="entry name" value="MutL, C-terminal domain, dimerisation subdomain"/>
    <property type="match status" value="1"/>
</dbReference>
<reference evidence="9 10" key="1">
    <citation type="journal article" date="2020" name="Microorganisms">
        <title>Osmotic Adaptation and Compatible Solute Biosynthesis of Phototrophic Bacteria as Revealed from Genome Analyses.</title>
        <authorList>
            <person name="Imhoff J.F."/>
            <person name="Rahn T."/>
            <person name="Kunzel S."/>
            <person name="Keller A."/>
            <person name="Neulinger S.C."/>
        </authorList>
    </citation>
    <scope>NUCLEOTIDE SEQUENCE [LARGE SCALE GENOMIC DNA]</scope>
    <source>
        <strain evidence="9 10">DSM 9895</strain>
    </source>
</reference>
<comment type="caution">
    <text evidence="9">The sequence shown here is derived from an EMBL/GenBank/DDBJ whole genome shotgun (WGS) entry which is preliminary data.</text>
</comment>
<dbReference type="InterPro" id="IPR042120">
    <property type="entry name" value="MutL_C_dimsub"/>
</dbReference>
<gene>
    <name evidence="5" type="primary">mutL</name>
    <name evidence="9" type="ORF">CKO28_08710</name>
</gene>
<keyword evidence="9" id="KW-0378">Hydrolase</keyword>
<dbReference type="InterPro" id="IPR037198">
    <property type="entry name" value="MutL_C_sf"/>
</dbReference>
<protein>
    <recommendedName>
        <fullName evidence="2 5">DNA mismatch repair protein MutL</fullName>
    </recommendedName>
</protein>
<feature type="region of interest" description="Disordered" evidence="6">
    <location>
        <begin position="406"/>
        <end position="434"/>
    </location>
</feature>
<dbReference type="SMART" id="SM01340">
    <property type="entry name" value="DNA_mis_repair"/>
    <property type="match status" value="1"/>
</dbReference>
<sequence length="624" mass="66448">MTSTLRRLPDGLINRIAAGEVVERPASAVKELVENSLDAGARQVDVTLRDGGRALILVADDGHGMSPDELRLAIDRHCTSKLAGDDLVNIGSLGFRGEALPSIGAVSRLTLASRAQGADAAWQIRVEAGAAGPVEPARLPKGTRVEVRDLFYATPARLKFLKQPKTELGHVQDTLQRLAMAHPQVGFTLSDGDRQMLRYPPAGGDDLFDARLARLSAVIGRQFADNAMAIRAEREGLRLTGYAGLPTLNKANAQSQFLFVNGRPVKDRLLQGALRGAYQDVLARDRHPMAALFLDVPAAEVDVNVHPAKAEVRFRAPGLVRGLIVSALRHQLADAGHRASGSVAEQALGAFRPEGAPAAPQGGGRGGAGGRAYAYGDGARWGGTYTPAQAAYAGPGMREAADTYHAPLPDIDAGPSARAESPDGAPTPAGADHPLGAARAQLHENYIVAQTDRGLVLVDQHAAHERLVYERIKAELAERGVARQGLLIPEVVELEARAAERVAGRAAELQRLGLTIEAFGGGALVVREVPALLGEVDVQGLIRDLADELEEADDTLSLEDRLHSVCSRMACHGSVRAGRRLTVDEMNALLRQMEATPKSGQCNHGRPTYIELGLADIEQLFGRR</sequence>
<proteinExistence type="inferred from homology"/>
<dbReference type="Pfam" id="PF08676">
    <property type="entry name" value="MutL_C"/>
    <property type="match status" value="1"/>
</dbReference>
<evidence type="ECO:0000256" key="3">
    <source>
        <dbReference type="ARBA" id="ARBA00022763"/>
    </source>
</evidence>
<feature type="domain" description="MutL C-terminal dimerisation" evidence="7">
    <location>
        <begin position="438"/>
        <end position="581"/>
    </location>
</feature>
<dbReference type="Gene3D" id="3.30.1370.100">
    <property type="entry name" value="MutL, C-terminal domain, regulatory subdomain"/>
    <property type="match status" value="1"/>
</dbReference>
<dbReference type="InterPro" id="IPR014762">
    <property type="entry name" value="DNA_mismatch_repair_CS"/>
</dbReference>
<dbReference type="Pfam" id="PF01119">
    <property type="entry name" value="DNA_mis_repair"/>
    <property type="match status" value="1"/>
</dbReference>
<keyword evidence="9" id="KW-0255">Endonuclease</keyword>
<dbReference type="InterPro" id="IPR014790">
    <property type="entry name" value="MutL_C"/>
</dbReference>
<dbReference type="NCBIfam" id="NF000953">
    <property type="entry name" value="PRK00095.2-4"/>
    <property type="match status" value="1"/>
</dbReference>
<name>A0ABS1DCI8_9PROT</name>
<feature type="domain" description="DNA mismatch repair protein S5" evidence="8">
    <location>
        <begin position="215"/>
        <end position="333"/>
    </location>
</feature>
<keyword evidence="3 5" id="KW-0227">DNA damage</keyword>
<dbReference type="InterPro" id="IPR038973">
    <property type="entry name" value="MutL/Mlh/Pms-like"/>
</dbReference>
<dbReference type="GO" id="GO:0004519">
    <property type="term" value="F:endonuclease activity"/>
    <property type="evidence" value="ECO:0007669"/>
    <property type="project" value="UniProtKB-KW"/>
</dbReference>
<dbReference type="InterPro" id="IPR042121">
    <property type="entry name" value="MutL_C_regsub"/>
</dbReference>
<dbReference type="InterPro" id="IPR020568">
    <property type="entry name" value="Ribosomal_Su5_D2-typ_SF"/>
</dbReference>
<evidence type="ECO:0000256" key="6">
    <source>
        <dbReference type="SAM" id="MobiDB-lite"/>
    </source>
</evidence>
<dbReference type="SMART" id="SM00853">
    <property type="entry name" value="MutL_C"/>
    <property type="match status" value="1"/>
</dbReference>
<dbReference type="EMBL" id="NRRL01000017">
    <property type="protein sequence ID" value="MBK1668115.1"/>
    <property type="molecule type" value="Genomic_DNA"/>
</dbReference>
<accession>A0ABS1DCI8</accession>
<evidence type="ECO:0000256" key="2">
    <source>
        <dbReference type="ARBA" id="ARBA00021975"/>
    </source>
</evidence>
<keyword evidence="9" id="KW-0540">Nuclease</keyword>